<keyword evidence="13" id="KW-1185">Reference proteome</keyword>
<name>A0AAW1IYX3_POPJA</name>
<reference evidence="12 13" key="1">
    <citation type="journal article" date="2024" name="BMC Genomics">
        <title>De novo assembly and annotation of Popillia japonica's genome with initial clues to its potential as an invasive pest.</title>
        <authorList>
            <person name="Cucini C."/>
            <person name="Boschi S."/>
            <person name="Funari R."/>
            <person name="Cardaioli E."/>
            <person name="Iannotti N."/>
            <person name="Marturano G."/>
            <person name="Paoli F."/>
            <person name="Bruttini M."/>
            <person name="Carapelli A."/>
            <person name="Frati F."/>
            <person name="Nardi F."/>
        </authorList>
    </citation>
    <scope>NUCLEOTIDE SEQUENCE [LARGE SCALE GENOMIC DNA]</scope>
    <source>
        <strain evidence="12">DMR45628</strain>
    </source>
</reference>
<sequence length="732" mass="83596">MARSFASDNTSITSKTRKQNCSGTRFRYLTYGHFLMCIIVASVSTLSLDLMTHHPNTADHGTILQYLVSCVIVGLPLLYMQVMLGQYTQMGVILFKHLVPIGHGLAHSFIGNVFLKSVARGMFISTLLVYLLTSFNTELEWLRCPKSHNNTCWAPNVPCANNCLADRNISAYVYFVSKFMTGRVGSVEHIYLSPPTFHEGLPIAFGWFILVLCLIYSASHHKRLMTVMMYYQFAGMFILLFGTFLTKGGFYFFSVTSQLEQSSWISLTSWSKAVEGATLIMALDRPFALTYGSLLPPNASSGILCVAVTFATFIIMIILTSISFGCYGIIKVNSATDEKYMGKLPYNHRYTTLAMIPQALPFMGVQQFWSVVFFSFSLVIQTNNQVLHLVVMQKCLCNMYPKLLRYQKYVLAFLCLSSFLFALILFSNGMYIIGEIAFLALDTAGLFNTVCTAILVSWVYGVQRLCDDIHYLCGHQPSKFWRISWHFLPLILLCTFFRNINQCTQQTFGRTFVFFMVFILLISPVYIYGTIEIFRYIKKRNLLGLFRPTENFGPPDFEEKRLRHLYNPRLEIRSRRHKCQHRCLIGNTCLHNYIQEDIVSYIHPSEGGTLDIRSFNLNLDDAVSEDSVSVPKKNTPSAVTQKSPAEMMFRQLPRTKLSLLKPGHNQKKKKDLDEVANPKNRKQEKQWKSGKVVKLESLLEEPTIDEVHEKFPYALRKNDNGIIFQDKREVGS</sequence>
<dbReference type="PANTHER" id="PTHR11616">
    <property type="entry name" value="SODIUM/CHLORIDE DEPENDENT TRANSPORTER"/>
    <property type="match status" value="1"/>
</dbReference>
<feature type="transmembrane region" description="Helical" evidence="11">
    <location>
        <begin position="350"/>
        <end position="369"/>
    </location>
</feature>
<feature type="transmembrane region" description="Helical" evidence="11">
    <location>
        <begin position="480"/>
        <end position="500"/>
    </location>
</feature>
<keyword evidence="8" id="KW-0479">Metal-binding</keyword>
<evidence type="ECO:0000256" key="7">
    <source>
        <dbReference type="ARBA" id="ARBA00023136"/>
    </source>
</evidence>
<dbReference type="PANTHER" id="PTHR11616:SF240">
    <property type="entry name" value="BLOATED TUBULES, ISOFORM B-RELATED"/>
    <property type="match status" value="1"/>
</dbReference>
<dbReference type="SUPFAM" id="SSF161070">
    <property type="entry name" value="SNF-like"/>
    <property type="match status" value="1"/>
</dbReference>
<dbReference type="Proteomes" id="UP001458880">
    <property type="component" value="Unassembled WGS sequence"/>
</dbReference>
<dbReference type="GO" id="GO:0015293">
    <property type="term" value="F:symporter activity"/>
    <property type="evidence" value="ECO:0007669"/>
    <property type="project" value="UniProtKB-KW"/>
</dbReference>
<dbReference type="Pfam" id="PF00209">
    <property type="entry name" value="SNF"/>
    <property type="match status" value="1"/>
</dbReference>
<comment type="caution">
    <text evidence="12">The sequence shown here is derived from an EMBL/GenBank/DDBJ whole genome shotgun (WGS) entry which is preliminary data.</text>
</comment>
<keyword evidence="8" id="KW-0915">Sodium</keyword>
<feature type="transmembrane region" description="Helical" evidence="11">
    <location>
        <begin position="230"/>
        <end position="253"/>
    </location>
</feature>
<evidence type="ECO:0000313" key="13">
    <source>
        <dbReference type="Proteomes" id="UP001458880"/>
    </source>
</evidence>
<feature type="region of interest" description="Disordered" evidence="10">
    <location>
        <begin position="661"/>
        <end position="688"/>
    </location>
</feature>
<evidence type="ECO:0000256" key="1">
    <source>
        <dbReference type="ARBA" id="ARBA00004141"/>
    </source>
</evidence>
<comment type="similarity">
    <text evidence="2">Belongs to the sodium:neurotransmitter symporter (SNF) (TC 2.A.22) family.</text>
</comment>
<evidence type="ECO:0000256" key="10">
    <source>
        <dbReference type="SAM" id="MobiDB-lite"/>
    </source>
</evidence>
<keyword evidence="9" id="KW-1015">Disulfide bond</keyword>
<dbReference type="PROSITE" id="PS50267">
    <property type="entry name" value="NA_NEUROTRAN_SYMP_3"/>
    <property type="match status" value="1"/>
</dbReference>
<feature type="transmembrane region" description="Helical" evidence="11">
    <location>
        <begin position="438"/>
        <end position="460"/>
    </location>
</feature>
<feature type="transmembrane region" description="Helical" evidence="11">
    <location>
        <begin position="200"/>
        <end position="218"/>
    </location>
</feature>
<keyword evidence="4 11" id="KW-0812">Transmembrane</keyword>
<evidence type="ECO:0000256" key="8">
    <source>
        <dbReference type="PIRSR" id="PIRSR600175-1"/>
    </source>
</evidence>
<comment type="subcellular location">
    <subcellularLocation>
        <location evidence="1">Membrane</location>
        <topology evidence="1">Multi-pass membrane protein</topology>
    </subcellularLocation>
</comment>
<feature type="binding site" evidence="8">
    <location>
        <position position="43"/>
    </location>
    <ligand>
        <name>Na(+)</name>
        <dbReference type="ChEBI" id="CHEBI:29101"/>
        <label>1</label>
    </ligand>
</feature>
<evidence type="ECO:0000256" key="2">
    <source>
        <dbReference type="ARBA" id="ARBA00006459"/>
    </source>
</evidence>
<proteinExistence type="inferred from homology"/>
<keyword evidence="3" id="KW-0813">Transport</keyword>
<dbReference type="GO" id="GO:0005886">
    <property type="term" value="C:plasma membrane"/>
    <property type="evidence" value="ECO:0007669"/>
    <property type="project" value="TreeGrafter"/>
</dbReference>
<dbReference type="InterPro" id="IPR037272">
    <property type="entry name" value="SNS_sf"/>
</dbReference>
<dbReference type="EMBL" id="JASPKY010000481">
    <property type="protein sequence ID" value="KAK9695439.1"/>
    <property type="molecule type" value="Genomic_DNA"/>
</dbReference>
<feature type="transmembrane region" description="Helical" evidence="11">
    <location>
        <begin position="512"/>
        <end position="531"/>
    </location>
</feature>
<feature type="transmembrane region" description="Helical" evidence="11">
    <location>
        <begin position="28"/>
        <end position="51"/>
    </location>
</feature>
<feature type="transmembrane region" description="Helical" evidence="11">
    <location>
        <begin position="301"/>
        <end position="330"/>
    </location>
</feature>
<evidence type="ECO:0000256" key="11">
    <source>
        <dbReference type="SAM" id="Phobius"/>
    </source>
</evidence>
<dbReference type="InterPro" id="IPR000175">
    <property type="entry name" value="Na/ntran_symport"/>
</dbReference>
<dbReference type="AlphaFoldDB" id="A0AAW1IYX3"/>
<organism evidence="12 13">
    <name type="scientific">Popillia japonica</name>
    <name type="common">Japanese beetle</name>
    <dbReference type="NCBI Taxonomy" id="7064"/>
    <lineage>
        <taxon>Eukaryota</taxon>
        <taxon>Metazoa</taxon>
        <taxon>Ecdysozoa</taxon>
        <taxon>Arthropoda</taxon>
        <taxon>Hexapoda</taxon>
        <taxon>Insecta</taxon>
        <taxon>Pterygota</taxon>
        <taxon>Neoptera</taxon>
        <taxon>Endopterygota</taxon>
        <taxon>Coleoptera</taxon>
        <taxon>Polyphaga</taxon>
        <taxon>Scarabaeiformia</taxon>
        <taxon>Scarabaeidae</taxon>
        <taxon>Rutelinae</taxon>
        <taxon>Popillia</taxon>
    </lineage>
</organism>
<dbReference type="GO" id="GO:0006865">
    <property type="term" value="P:amino acid transport"/>
    <property type="evidence" value="ECO:0007669"/>
    <property type="project" value="TreeGrafter"/>
</dbReference>
<evidence type="ECO:0000256" key="4">
    <source>
        <dbReference type="ARBA" id="ARBA00022692"/>
    </source>
</evidence>
<gene>
    <name evidence="12" type="ORF">QE152_g32573</name>
</gene>
<evidence type="ECO:0000256" key="6">
    <source>
        <dbReference type="ARBA" id="ARBA00022989"/>
    </source>
</evidence>
<accession>A0AAW1IYX3</accession>
<evidence type="ECO:0000256" key="9">
    <source>
        <dbReference type="PIRSR" id="PIRSR600175-2"/>
    </source>
</evidence>
<keyword evidence="7 11" id="KW-0472">Membrane</keyword>
<evidence type="ECO:0000256" key="3">
    <source>
        <dbReference type="ARBA" id="ARBA00022448"/>
    </source>
</evidence>
<evidence type="ECO:0000256" key="5">
    <source>
        <dbReference type="ARBA" id="ARBA00022847"/>
    </source>
</evidence>
<feature type="disulfide bond" evidence="9">
    <location>
        <begin position="144"/>
        <end position="152"/>
    </location>
</feature>
<protein>
    <submittedName>
        <fullName evidence="12">Sodium:neurotransmitter symporter family</fullName>
    </submittedName>
</protein>
<feature type="transmembrane region" description="Helical" evidence="11">
    <location>
        <begin position="409"/>
        <end position="426"/>
    </location>
</feature>
<keyword evidence="6 11" id="KW-1133">Transmembrane helix</keyword>
<dbReference type="GO" id="GO:0046872">
    <property type="term" value="F:metal ion binding"/>
    <property type="evidence" value="ECO:0007669"/>
    <property type="project" value="UniProtKB-KW"/>
</dbReference>
<evidence type="ECO:0000313" key="12">
    <source>
        <dbReference type="EMBL" id="KAK9695439.1"/>
    </source>
</evidence>
<dbReference type="GO" id="GO:0035725">
    <property type="term" value="P:sodium ion transmembrane transport"/>
    <property type="evidence" value="ECO:0007669"/>
    <property type="project" value="TreeGrafter"/>
</dbReference>
<keyword evidence="5" id="KW-0769">Symport</keyword>
<dbReference type="PRINTS" id="PR00176">
    <property type="entry name" value="NANEUSMPORT"/>
</dbReference>
<feature type="transmembrane region" description="Helical" evidence="11">
    <location>
        <begin position="63"/>
        <end position="84"/>
    </location>
</feature>